<keyword evidence="6" id="KW-0552">Olfaction</keyword>
<dbReference type="AlphaFoldDB" id="A0A182QCM5"/>
<feature type="compositionally biased region" description="Basic and acidic residues" evidence="8">
    <location>
        <begin position="91"/>
        <end position="102"/>
    </location>
</feature>
<protein>
    <recommendedName>
        <fullName evidence="12">Odorant-binding protein 29</fullName>
    </recommendedName>
</protein>
<dbReference type="EMBL" id="AXCN02001036">
    <property type="status" value="NOT_ANNOTATED_CDS"/>
    <property type="molecule type" value="Genomic_DNA"/>
</dbReference>
<keyword evidence="9" id="KW-0472">Membrane</keyword>
<evidence type="ECO:0000313" key="11">
    <source>
        <dbReference type="Proteomes" id="UP000075886"/>
    </source>
</evidence>
<dbReference type="GO" id="GO:0005549">
    <property type="term" value="F:odorant binding"/>
    <property type="evidence" value="ECO:0007669"/>
    <property type="project" value="InterPro"/>
</dbReference>
<feature type="compositionally biased region" description="Basic and acidic residues" evidence="8">
    <location>
        <begin position="111"/>
        <end position="121"/>
    </location>
</feature>
<dbReference type="EnsemblMetazoa" id="AFAF007488-RA">
    <property type="protein sequence ID" value="AFAF007488-PA"/>
    <property type="gene ID" value="AFAF007488"/>
</dbReference>
<keyword evidence="7" id="KW-1015">Disulfide bond</keyword>
<dbReference type="PANTHER" id="PTHR21066:SF9">
    <property type="entry name" value="ODORANT-BINDING PROTEIN 59A"/>
    <property type="match status" value="1"/>
</dbReference>
<dbReference type="PANTHER" id="PTHR21066">
    <property type="entry name" value="ODORANT-BINDING PROTEIN 59A-RELATED"/>
    <property type="match status" value="1"/>
</dbReference>
<dbReference type="CDD" id="cd23992">
    <property type="entry name" value="PBP_GOBP"/>
    <property type="match status" value="1"/>
</dbReference>
<keyword evidence="5" id="KW-0716">Sensory transduction</keyword>
<evidence type="ECO:0008006" key="12">
    <source>
        <dbReference type="Google" id="ProtNLM"/>
    </source>
</evidence>
<proteinExistence type="inferred from homology"/>
<evidence type="ECO:0000256" key="6">
    <source>
        <dbReference type="ARBA" id="ARBA00022725"/>
    </source>
</evidence>
<feature type="compositionally biased region" description="Acidic residues" evidence="8">
    <location>
        <begin position="81"/>
        <end position="90"/>
    </location>
</feature>
<dbReference type="SUPFAM" id="SSF47565">
    <property type="entry name" value="Insect pheromone/odorant-binding proteins"/>
    <property type="match status" value="1"/>
</dbReference>
<feature type="compositionally biased region" description="Gly residues" evidence="8">
    <location>
        <begin position="189"/>
        <end position="204"/>
    </location>
</feature>
<evidence type="ECO:0000256" key="2">
    <source>
        <dbReference type="ARBA" id="ARBA00008098"/>
    </source>
</evidence>
<dbReference type="InterPro" id="IPR052295">
    <property type="entry name" value="Odorant-binding_protein"/>
</dbReference>
<dbReference type="InterPro" id="IPR006170">
    <property type="entry name" value="PBP/GOBP"/>
</dbReference>
<feature type="compositionally biased region" description="Basic and acidic residues" evidence="8">
    <location>
        <begin position="148"/>
        <end position="172"/>
    </location>
</feature>
<evidence type="ECO:0000256" key="7">
    <source>
        <dbReference type="ARBA" id="ARBA00023157"/>
    </source>
</evidence>
<sequence length="330" mass="37028">MEDHRKWISVGVGAVIVPMVVMLLLLLGTSVHPAEALRCRSNEGPSTEDVKRIVRTCLNKITNAGTANRSNDEYPNYDSSASDETEEERGDGDSGRKDEHGKRGANGNKPYFDRRYDERGNGRMNWPDGGEGDRRMQMGNGRNQRNGMDGERTRMGDRTGGRDRADEERQMMMRDYGGGHHRRKRQYHGGQGAPYSSGGGGGGDYANYGRIPVSPYGESTPSSNGSSGGNSSSIERDRACLMQCFFEELKATNTDGFPEKHKVLHVITKDIREHELREFYIDSIQECFHMLGMDGRLKDKCDYSMRFVTCLSDRFQSNCDDWDSITSALF</sequence>
<keyword evidence="9" id="KW-0812">Transmembrane</keyword>
<organism evidence="10 11">
    <name type="scientific">Anopheles farauti</name>
    <dbReference type="NCBI Taxonomy" id="69004"/>
    <lineage>
        <taxon>Eukaryota</taxon>
        <taxon>Metazoa</taxon>
        <taxon>Ecdysozoa</taxon>
        <taxon>Arthropoda</taxon>
        <taxon>Hexapoda</taxon>
        <taxon>Insecta</taxon>
        <taxon>Pterygota</taxon>
        <taxon>Neoptera</taxon>
        <taxon>Endopterygota</taxon>
        <taxon>Diptera</taxon>
        <taxon>Nematocera</taxon>
        <taxon>Culicoidea</taxon>
        <taxon>Culicidae</taxon>
        <taxon>Anophelinae</taxon>
        <taxon>Anopheles</taxon>
    </lineage>
</organism>
<evidence type="ECO:0000256" key="8">
    <source>
        <dbReference type="SAM" id="MobiDB-lite"/>
    </source>
</evidence>
<dbReference type="Gene3D" id="1.10.238.20">
    <property type="entry name" value="Pheromone/general odorant binding protein domain"/>
    <property type="match status" value="1"/>
</dbReference>
<dbReference type="InterPro" id="IPR036728">
    <property type="entry name" value="PBP_GOBP_sf"/>
</dbReference>
<keyword evidence="3" id="KW-0813">Transport</keyword>
<evidence type="ECO:0000256" key="3">
    <source>
        <dbReference type="ARBA" id="ARBA00022448"/>
    </source>
</evidence>
<feature type="transmembrane region" description="Helical" evidence="9">
    <location>
        <begin position="7"/>
        <end position="28"/>
    </location>
</feature>
<keyword evidence="9" id="KW-1133">Transmembrane helix</keyword>
<evidence type="ECO:0000256" key="9">
    <source>
        <dbReference type="SAM" id="Phobius"/>
    </source>
</evidence>
<evidence type="ECO:0000256" key="5">
    <source>
        <dbReference type="ARBA" id="ARBA00022606"/>
    </source>
</evidence>
<dbReference type="GO" id="GO:0005576">
    <property type="term" value="C:extracellular region"/>
    <property type="evidence" value="ECO:0007669"/>
    <property type="project" value="UniProtKB-SubCell"/>
</dbReference>
<keyword evidence="4" id="KW-0964">Secreted</keyword>
<dbReference type="VEuPathDB" id="VectorBase:AFAF007488"/>
<reference evidence="10" key="2">
    <citation type="submission" date="2020-05" db="UniProtKB">
        <authorList>
            <consortium name="EnsemblMetazoa"/>
        </authorList>
    </citation>
    <scope>IDENTIFICATION</scope>
    <source>
        <strain evidence="10">FAR1</strain>
    </source>
</reference>
<keyword evidence="11" id="KW-1185">Reference proteome</keyword>
<feature type="region of interest" description="Disordered" evidence="8">
    <location>
        <begin position="65"/>
        <end position="234"/>
    </location>
</feature>
<accession>A0A182QCM5</accession>
<reference evidence="11" key="1">
    <citation type="submission" date="2014-01" db="EMBL/GenBank/DDBJ databases">
        <title>The Genome Sequence of Anopheles farauti FAR1 (V2).</title>
        <authorList>
            <consortium name="The Broad Institute Genomics Platform"/>
            <person name="Neafsey D.E."/>
            <person name="Besansky N."/>
            <person name="Howell P."/>
            <person name="Walton C."/>
            <person name="Young S.K."/>
            <person name="Zeng Q."/>
            <person name="Gargeya S."/>
            <person name="Fitzgerald M."/>
            <person name="Haas B."/>
            <person name="Abouelleil A."/>
            <person name="Allen A.W."/>
            <person name="Alvarado L."/>
            <person name="Arachchi H.M."/>
            <person name="Berlin A.M."/>
            <person name="Chapman S.B."/>
            <person name="Gainer-Dewar J."/>
            <person name="Goldberg J."/>
            <person name="Griggs A."/>
            <person name="Gujja S."/>
            <person name="Hansen M."/>
            <person name="Howarth C."/>
            <person name="Imamovic A."/>
            <person name="Ireland A."/>
            <person name="Larimer J."/>
            <person name="McCowan C."/>
            <person name="Murphy C."/>
            <person name="Pearson M."/>
            <person name="Poon T.W."/>
            <person name="Priest M."/>
            <person name="Roberts A."/>
            <person name="Saif S."/>
            <person name="Shea T."/>
            <person name="Sisk P."/>
            <person name="Sykes S."/>
            <person name="Wortman J."/>
            <person name="Nusbaum C."/>
            <person name="Birren B."/>
        </authorList>
    </citation>
    <scope>NUCLEOTIDE SEQUENCE [LARGE SCALE GENOMIC DNA]</scope>
    <source>
        <strain evidence="11">FAR1</strain>
    </source>
</reference>
<evidence type="ECO:0000313" key="10">
    <source>
        <dbReference type="EnsemblMetazoa" id="AFAF007488-PA"/>
    </source>
</evidence>
<dbReference type="Proteomes" id="UP000075886">
    <property type="component" value="Unassembled WGS sequence"/>
</dbReference>
<evidence type="ECO:0000256" key="1">
    <source>
        <dbReference type="ARBA" id="ARBA00004613"/>
    </source>
</evidence>
<dbReference type="GO" id="GO:0007608">
    <property type="term" value="P:sensory perception of smell"/>
    <property type="evidence" value="ECO:0007669"/>
    <property type="project" value="UniProtKB-KW"/>
</dbReference>
<evidence type="ECO:0000256" key="4">
    <source>
        <dbReference type="ARBA" id="ARBA00022525"/>
    </source>
</evidence>
<comment type="similarity">
    <text evidence="2">Belongs to the PBP/GOBP family.</text>
</comment>
<dbReference type="STRING" id="69004.A0A182QCM5"/>
<comment type="subcellular location">
    <subcellularLocation>
        <location evidence="1">Secreted</location>
    </subcellularLocation>
</comment>
<feature type="compositionally biased region" description="Low complexity" evidence="8">
    <location>
        <begin position="222"/>
        <end position="233"/>
    </location>
</feature>
<name>A0A182QCM5_9DIPT</name>
<dbReference type="Pfam" id="PF01395">
    <property type="entry name" value="PBP_GOBP"/>
    <property type="match status" value="1"/>
</dbReference>